<dbReference type="GO" id="GO:0003677">
    <property type="term" value="F:DNA binding"/>
    <property type="evidence" value="ECO:0007669"/>
    <property type="project" value="InterPro"/>
</dbReference>
<feature type="compositionally biased region" description="Low complexity" evidence="1">
    <location>
        <begin position="113"/>
        <end position="133"/>
    </location>
</feature>
<feature type="compositionally biased region" description="Low complexity" evidence="1">
    <location>
        <begin position="33"/>
        <end position="43"/>
    </location>
</feature>
<name>R7S2C8_PUNST</name>
<dbReference type="EMBL" id="JH687555">
    <property type="protein sequence ID" value="EIN04358.1"/>
    <property type="molecule type" value="Genomic_DNA"/>
</dbReference>
<dbReference type="KEGG" id="psq:PUNSTDRAFT_55624"/>
<evidence type="ECO:0000313" key="2">
    <source>
        <dbReference type="EMBL" id="EIN04358.1"/>
    </source>
</evidence>
<proteinExistence type="predicted"/>
<dbReference type="HOGENOM" id="CLU_1078263_0_0_1"/>
<organism evidence="2 3">
    <name type="scientific">Punctularia strigosozonata (strain HHB-11173)</name>
    <name type="common">White-rot fungus</name>
    <dbReference type="NCBI Taxonomy" id="741275"/>
    <lineage>
        <taxon>Eukaryota</taxon>
        <taxon>Fungi</taxon>
        <taxon>Dikarya</taxon>
        <taxon>Basidiomycota</taxon>
        <taxon>Agaricomycotina</taxon>
        <taxon>Agaricomycetes</taxon>
        <taxon>Corticiales</taxon>
        <taxon>Punctulariaceae</taxon>
        <taxon>Punctularia</taxon>
    </lineage>
</organism>
<feature type="compositionally biased region" description="Polar residues" evidence="1">
    <location>
        <begin position="144"/>
        <end position="155"/>
    </location>
</feature>
<reference evidence="3" key="1">
    <citation type="journal article" date="2012" name="Science">
        <title>The Paleozoic origin of enzymatic lignin decomposition reconstructed from 31 fungal genomes.</title>
        <authorList>
            <person name="Floudas D."/>
            <person name="Binder M."/>
            <person name="Riley R."/>
            <person name="Barry K."/>
            <person name="Blanchette R.A."/>
            <person name="Henrissat B."/>
            <person name="Martinez A.T."/>
            <person name="Otillar R."/>
            <person name="Spatafora J.W."/>
            <person name="Yadav J.S."/>
            <person name="Aerts A."/>
            <person name="Benoit I."/>
            <person name="Boyd A."/>
            <person name="Carlson A."/>
            <person name="Copeland A."/>
            <person name="Coutinho P.M."/>
            <person name="de Vries R.P."/>
            <person name="Ferreira P."/>
            <person name="Findley K."/>
            <person name="Foster B."/>
            <person name="Gaskell J."/>
            <person name="Glotzer D."/>
            <person name="Gorecki P."/>
            <person name="Heitman J."/>
            <person name="Hesse C."/>
            <person name="Hori C."/>
            <person name="Igarashi K."/>
            <person name="Jurgens J.A."/>
            <person name="Kallen N."/>
            <person name="Kersten P."/>
            <person name="Kohler A."/>
            <person name="Kuees U."/>
            <person name="Kumar T.K.A."/>
            <person name="Kuo A."/>
            <person name="LaButti K."/>
            <person name="Larrondo L.F."/>
            <person name="Lindquist E."/>
            <person name="Ling A."/>
            <person name="Lombard V."/>
            <person name="Lucas S."/>
            <person name="Lundell T."/>
            <person name="Martin R."/>
            <person name="McLaughlin D.J."/>
            <person name="Morgenstern I."/>
            <person name="Morin E."/>
            <person name="Murat C."/>
            <person name="Nagy L.G."/>
            <person name="Nolan M."/>
            <person name="Ohm R.A."/>
            <person name="Patyshakuliyeva A."/>
            <person name="Rokas A."/>
            <person name="Ruiz-Duenas F.J."/>
            <person name="Sabat G."/>
            <person name="Salamov A."/>
            <person name="Samejima M."/>
            <person name="Schmutz J."/>
            <person name="Slot J.C."/>
            <person name="St John F."/>
            <person name="Stenlid J."/>
            <person name="Sun H."/>
            <person name="Sun S."/>
            <person name="Syed K."/>
            <person name="Tsang A."/>
            <person name="Wiebenga A."/>
            <person name="Young D."/>
            <person name="Pisabarro A."/>
            <person name="Eastwood D.C."/>
            <person name="Martin F."/>
            <person name="Cullen D."/>
            <person name="Grigoriev I.V."/>
            <person name="Hibbett D.S."/>
        </authorList>
    </citation>
    <scope>NUCLEOTIDE SEQUENCE [LARGE SCALE GENOMIC DNA]</scope>
    <source>
        <strain evidence="3">HHB-11173 SS5</strain>
    </source>
</reference>
<dbReference type="GeneID" id="18884016"/>
<dbReference type="OrthoDB" id="308383at2759"/>
<feature type="compositionally biased region" description="Low complexity" evidence="1">
    <location>
        <begin position="1"/>
        <end position="17"/>
    </location>
</feature>
<feature type="compositionally biased region" description="Basic and acidic residues" evidence="1">
    <location>
        <begin position="162"/>
        <end position="174"/>
    </location>
</feature>
<evidence type="ECO:0000256" key="1">
    <source>
        <dbReference type="SAM" id="MobiDB-lite"/>
    </source>
</evidence>
<feature type="compositionally biased region" description="Basic residues" evidence="1">
    <location>
        <begin position="71"/>
        <end position="81"/>
    </location>
</feature>
<dbReference type="Proteomes" id="UP000054196">
    <property type="component" value="Unassembled WGS sequence"/>
</dbReference>
<feature type="compositionally biased region" description="Basic residues" evidence="1">
    <location>
        <begin position="20"/>
        <end position="31"/>
    </location>
</feature>
<sequence length="258" mass="28478">MSAVESHATSSSSDSVVPRGRGRPKGSKNKKTLLALQLQAASQHPSGHNEVVKRPRGRPRKHPIPDASLVKRPRGRPRKHPLPLTQATSADEPRSRRSFSASSFSVPDSGTPSSSGGVADWESSSSSGGSAYSRWETSRRTPFDVSSMSNQQARAASSIAPNEERSRPRQEEKTSMEFHLKIVYHDEDNARKWCRLCMIQTREQENAAHVKLLPFPIDATPSSLIQHCENMHTSTWRRIAGLPAEQAEEMAAALVVKR</sequence>
<dbReference type="RefSeq" id="XP_007388501.1">
    <property type="nucleotide sequence ID" value="XM_007388439.1"/>
</dbReference>
<keyword evidence="3" id="KW-1185">Reference proteome</keyword>
<gene>
    <name evidence="2" type="ORF">PUNSTDRAFT_55624</name>
</gene>
<feature type="region of interest" description="Disordered" evidence="1">
    <location>
        <begin position="1"/>
        <end position="174"/>
    </location>
</feature>
<protein>
    <submittedName>
        <fullName evidence="2">Uncharacterized protein</fullName>
    </submittedName>
</protein>
<dbReference type="AlphaFoldDB" id="R7S2C8"/>
<dbReference type="InterPro" id="IPR017956">
    <property type="entry name" value="AT_hook_DNA-bd_motif"/>
</dbReference>
<accession>R7S2C8</accession>
<evidence type="ECO:0000313" key="3">
    <source>
        <dbReference type="Proteomes" id="UP000054196"/>
    </source>
</evidence>
<dbReference type="PRINTS" id="PR00929">
    <property type="entry name" value="ATHOOK"/>
</dbReference>
<dbReference type="SMART" id="SM00384">
    <property type="entry name" value="AT_hook"/>
    <property type="match status" value="3"/>
</dbReference>